<dbReference type="EMBL" id="CP049740">
    <property type="protein sequence ID" value="QII82806.1"/>
    <property type="molecule type" value="Genomic_DNA"/>
</dbReference>
<accession>A0A6G7KC28</accession>
<keyword evidence="1" id="KW-0808">Transferase</keyword>
<evidence type="ECO:0000313" key="1">
    <source>
        <dbReference type="EMBL" id="QII82806.1"/>
    </source>
</evidence>
<dbReference type="RefSeq" id="WP_166163531.1">
    <property type="nucleotide sequence ID" value="NZ_CP049740.1"/>
</dbReference>
<dbReference type="GO" id="GO:0016740">
    <property type="term" value="F:transferase activity"/>
    <property type="evidence" value="ECO:0007669"/>
    <property type="project" value="UniProtKB-KW"/>
</dbReference>
<proteinExistence type="predicted"/>
<gene>
    <name evidence="1" type="ORF">G7057_10390</name>
</gene>
<dbReference type="InterPro" id="IPR016181">
    <property type="entry name" value="Acyl_CoA_acyltransferase"/>
</dbReference>
<dbReference type="KEGG" id="jar:G7057_10390"/>
<dbReference type="AlphaFoldDB" id="A0A6G7KC28"/>
<protein>
    <submittedName>
        <fullName evidence="1">N-acetyltransferase</fullName>
    </submittedName>
</protein>
<dbReference type="SUPFAM" id="SSF55729">
    <property type="entry name" value="Acyl-CoA N-acyltransferases (Nat)"/>
    <property type="match status" value="1"/>
</dbReference>
<dbReference type="Proteomes" id="UP000501451">
    <property type="component" value="Chromosome"/>
</dbReference>
<evidence type="ECO:0000313" key="2">
    <source>
        <dbReference type="Proteomes" id="UP000501451"/>
    </source>
</evidence>
<organism evidence="1 2">
    <name type="scientific">Jeotgalibaca arthritidis</name>
    <dbReference type="NCBI Taxonomy" id="1868794"/>
    <lineage>
        <taxon>Bacteria</taxon>
        <taxon>Bacillati</taxon>
        <taxon>Bacillota</taxon>
        <taxon>Bacilli</taxon>
        <taxon>Lactobacillales</taxon>
        <taxon>Carnobacteriaceae</taxon>
        <taxon>Jeotgalibaca</taxon>
    </lineage>
</organism>
<reference evidence="1 2" key="1">
    <citation type="journal article" date="2017" name="Int. J. Syst. Evol. Microbiol.">
        <title>Jeotgalibaca porci sp. nov. and Jeotgalibaca arthritidis sp. nov., isolated from pigs, and emended description of the genus Jeotgalibaca.</title>
        <authorList>
            <person name="Zamora L."/>
            <person name="Perez-Sancho M."/>
            <person name="Dominguez L."/>
            <person name="Fernandez-Garayzabal J.F."/>
            <person name="Vela A.I."/>
        </authorList>
    </citation>
    <scope>NUCLEOTIDE SEQUENCE [LARGE SCALE GENOMIC DNA]</scope>
    <source>
        <strain evidence="1 2">CECT 9157</strain>
    </source>
</reference>
<dbReference type="Gene3D" id="3.40.630.30">
    <property type="match status" value="1"/>
</dbReference>
<name>A0A6G7KC28_9LACT</name>
<sequence length="129" mass="14795">MLISYNQNYEKIAMGLLSYVADLKNVDRLQKEMATYTQEEDKKLFLWRDTDTDNIVALVGIEYAESVVLIRHLSVNPSFRNEGLIYKMLDKLNLIYPIQAINGTLETAPIIAKWVQKNAETAPDLDDDI</sequence>
<keyword evidence="2" id="KW-1185">Reference proteome</keyword>